<comment type="caution">
    <text evidence="1">The sequence shown here is derived from an EMBL/GenBank/DDBJ whole genome shotgun (WGS) entry which is preliminary data.</text>
</comment>
<dbReference type="Gene3D" id="3.30.420.10">
    <property type="entry name" value="Ribonuclease H-like superfamily/Ribonuclease H"/>
    <property type="match status" value="1"/>
</dbReference>
<dbReference type="AlphaFoldDB" id="A0A5B7HEA2"/>
<accession>A0A5B7HEA2</accession>
<gene>
    <name evidence="1" type="ORF">E2C01_063667</name>
</gene>
<dbReference type="GO" id="GO:0003676">
    <property type="term" value="F:nucleic acid binding"/>
    <property type="evidence" value="ECO:0007669"/>
    <property type="project" value="InterPro"/>
</dbReference>
<evidence type="ECO:0000313" key="2">
    <source>
        <dbReference type="Proteomes" id="UP000324222"/>
    </source>
</evidence>
<dbReference type="EMBL" id="VSRR010029421">
    <property type="protein sequence ID" value="MPC69442.1"/>
    <property type="molecule type" value="Genomic_DNA"/>
</dbReference>
<protein>
    <recommendedName>
        <fullName evidence="3">RNase H type-1 domain-containing protein</fullName>
    </recommendedName>
</protein>
<evidence type="ECO:0008006" key="3">
    <source>
        <dbReference type="Google" id="ProtNLM"/>
    </source>
</evidence>
<keyword evidence="2" id="KW-1185">Reference proteome</keyword>
<organism evidence="1 2">
    <name type="scientific">Portunus trituberculatus</name>
    <name type="common">Swimming crab</name>
    <name type="synonym">Neptunus trituberculatus</name>
    <dbReference type="NCBI Taxonomy" id="210409"/>
    <lineage>
        <taxon>Eukaryota</taxon>
        <taxon>Metazoa</taxon>
        <taxon>Ecdysozoa</taxon>
        <taxon>Arthropoda</taxon>
        <taxon>Crustacea</taxon>
        <taxon>Multicrustacea</taxon>
        <taxon>Malacostraca</taxon>
        <taxon>Eumalacostraca</taxon>
        <taxon>Eucarida</taxon>
        <taxon>Decapoda</taxon>
        <taxon>Pleocyemata</taxon>
        <taxon>Brachyura</taxon>
        <taxon>Eubrachyura</taxon>
        <taxon>Portunoidea</taxon>
        <taxon>Portunidae</taxon>
        <taxon>Portuninae</taxon>
        <taxon>Portunus</taxon>
    </lineage>
</organism>
<name>A0A5B7HEA2_PORTR</name>
<dbReference type="InterPro" id="IPR012337">
    <property type="entry name" value="RNaseH-like_sf"/>
</dbReference>
<proteinExistence type="predicted"/>
<sequence>MDQSMTVGPDTALYTLQFTSPLDYDLVNKCLDLIKALEGAGTTVHFTWIPSHVGILLNEKADRLPQLCPSRRHSNPGTEYTLGYVKNSIKDFVHSSISHQLEHCCHRGSGTKVFTMYVSPRSVLIPMSDTLHHMTGWQ</sequence>
<dbReference type="SUPFAM" id="SSF53098">
    <property type="entry name" value="Ribonuclease H-like"/>
    <property type="match status" value="1"/>
</dbReference>
<evidence type="ECO:0000313" key="1">
    <source>
        <dbReference type="EMBL" id="MPC69442.1"/>
    </source>
</evidence>
<dbReference type="InterPro" id="IPR036397">
    <property type="entry name" value="RNaseH_sf"/>
</dbReference>
<reference evidence="1 2" key="1">
    <citation type="submission" date="2019-05" db="EMBL/GenBank/DDBJ databases">
        <title>Another draft genome of Portunus trituberculatus and its Hox gene families provides insights of decapod evolution.</title>
        <authorList>
            <person name="Jeong J.-H."/>
            <person name="Song I."/>
            <person name="Kim S."/>
            <person name="Choi T."/>
            <person name="Kim D."/>
            <person name="Ryu S."/>
            <person name="Kim W."/>
        </authorList>
    </citation>
    <scope>NUCLEOTIDE SEQUENCE [LARGE SCALE GENOMIC DNA]</scope>
    <source>
        <tissue evidence="1">Muscle</tissue>
    </source>
</reference>
<dbReference type="Proteomes" id="UP000324222">
    <property type="component" value="Unassembled WGS sequence"/>
</dbReference>